<evidence type="ECO:0000313" key="2">
    <source>
        <dbReference type="EMBL" id="AZN30795.1"/>
    </source>
</evidence>
<accession>A0A3Q8WUV2</accession>
<dbReference type="PANTHER" id="PTHR30037:SF4">
    <property type="entry name" value="DNA-3-METHYLADENINE GLYCOSYLASE I"/>
    <property type="match status" value="1"/>
</dbReference>
<dbReference type="Gene3D" id="1.10.340.30">
    <property type="entry name" value="Hypothetical protein, domain 2"/>
    <property type="match status" value="1"/>
</dbReference>
<proteinExistence type="predicted"/>
<dbReference type="GO" id="GO:0046872">
    <property type="term" value="F:metal ion binding"/>
    <property type="evidence" value="ECO:0007669"/>
    <property type="project" value="UniProtKB-KW"/>
</dbReference>
<gene>
    <name evidence="2" type="ORF">EJO69_11165</name>
</gene>
<dbReference type="KEGG" id="fsl:EJO69_11165"/>
<reference evidence="2 3" key="1">
    <citation type="submission" date="2018-12" db="EMBL/GenBank/DDBJ databases">
        <title>Complete genome sequence of Flaviflexus salsibiostraticola KCTC 33148.</title>
        <authorList>
            <person name="Bae J.-W."/>
        </authorList>
    </citation>
    <scope>NUCLEOTIDE SEQUENCE [LARGE SCALE GENOMIC DNA]</scope>
    <source>
        <strain evidence="2 3">KCTC 33148</strain>
    </source>
</reference>
<keyword evidence="1" id="KW-0479">Metal-binding</keyword>
<dbReference type="SUPFAM" id="SSF48150">
    <property type="entry name" value="DNA-glycosylase"/>
    <property type="match status" value="1"/>
</dbReference>
<dbReference type="RefSeq" id="WP_126041847.1">
    <property type="nucleotide sequence ID" value="NZ_CP034438.1"/>
</dbReference>
<sequence>MENLTRPGWAERSDIERDYYDTEWGMPVTTEIGVFERLTLEVFQSGLSWTTILKRREAFRTAFAGFDPDAIAGFDSRDIDRLLADASIIRNRRKIISTVNNARATLELRGEPALARRGDIEAGLPALVWSYRPATHEVMAERDQPSQSPESTALAKDLKSRGFLHLGPVTSYAMMQAIGIVNDHPVGSWRRESVEHAVAEVLESARR</sequence>
<feature type="binding site" evidence="1">
    <location>
        <position position="184"/>
    </location>
    <ligand>
        <name>Zn(2+)</name>
        <dbReference type="ChEBI" id="CHEBI:29105"/>
    </ligand>
</feature>
<protein>
    <submittedName>
        <fullName evidence="2">DNA-3-methyladenine glycosylase I</fullName>
    </submittedName>
</protein>
<name>A0A3Q8WUV2_9ACTO</name>
<keyword evidence="1" id="KW-0862">Zinc</keyword>
<dbReference type="GO" id="GO:0008725">
    <property type="term" value="F:DNA-3-methyladenine glycosylase activity"/>
    <property type="evidence" value="ECO:0007669"/>
    <property type="project" value="InterPro"/>
</dbReference>
<keyword evidence="3" id="KW-1185">Reference proteome</keyword>
<dbReference type="InterPro" id="IPR052891">
    <property type="entry name" value="DNA-3mA_glycosylase"/>
</dbReference>
<organism evidence="2 3">
    <name type="scientific">Flaviflexus salsibiostraticola</name>
    <dbReference type="NCBI Taxonomy" id="1282737"/>
    <lineage>
        <taxon>Bacteria</taxon>
        <taxon>Bacillati</taxon>
        <taxon>Actinomycetota</taxon>
        <taxon>Actinomycetes</taxon>
        <taxon>Actinomycetales</taxon>
        <taxon>Actinomycetaceae</taxon>
        <taxon>Flaviflexus</taxon>
    </lineage>
</organism>
<dbReference type="InterPro" id="IPR005019">
    <property type="entry name" value="Adenine_glyco"/>
</dbReference>
<dbReference type="AlphaFoldDB" id="A0A3Q8WUV2"/>
<evidence type="ECO:0000313" key="3">
    <source>
        <dbReference type="Proteomes" id="UP000270021"/>
    </source>
</evidence>
<dbReference type="EMBL" id="CP034438">
    <property type="protein sequence ID" value="AZN30795.1"/>
    <property type="molecule type" value="Genomic_DNA"/>
</dbReference>
<evidence type="ECO:0000256" key="1">
    <source>
        <dbReference type="PIRSR" id="PIRSR605019-1"/>
    </source>
</evidence>
<dbReference type="OrthoDB" id="9807664at2"/>
<dbReference type="PANTHER" id="PTHR30037">
    <property type="entry name" value="DNA-3-METHYLADENINE GLYCOSYLASE 1"/>
    <property type="match status" value="1"/>
</dbReference>
<dbReference type="InterPro" id="IPR011257">
    <property type="entry name" value="DNA_glycosylase"/>
</dbReference>
<dbReference type="Proteomes" id="UP000270021">
    <property type="component" value="Chromosome"/>
</dbReference>
<dbReference type="GO" id="GO:0006284">
    <property type="term" value="P:base-excision repair"/>
    <property type="evidence" value="ECO:0007669"/>
    <property type="project" value="InterPro"/>
</dbReference>
<dbReference type="Pfam" id="PF03352">
    <property type="entry name" value="Adenine_glyco"/>
    <property type="match status" value="1"/>
</dbReference>